<name>A0A1H2A3Z3_9ACTN</name>
<keyword evidence="3" id="KW-1185">Reference proteome</keyword>
<proteinExistence type="predicted"/>
<reference evidence="2 3" key="1">
    <citation type="submission" date="2016-10" db="EMBL/GenBank/DDBJ databases">
        <authorList>
            <person name="de Groot N.N."/>
        </authorList>
    </citation>
    <scope>NUCLEOTIDE SEQUENCE [LARGE SCALE GENOMIC DNA]</scope>
    <source>
        <strain evidence="2 3">DSM 21800</strain>
    </source>
</reference>
<dbReference type="PROSITE" id="PS51257">
    <property type="entry name" value="PROKAR_LIPOPROTEIN"/>
    <property type="match status" value="1"/>
</dbReference>
<dbReference type="Proteomes" id="UP000199103">
    <property type="component" value="Chromosome I"/>
</dbReference>
<dbReference type="AlphaFoldDB" id="A0A1H2A3Z3"/>
<feature type="compositionally biased region" description="Low complexity" evidence="1">
    <location>
        <begin position="145"/>
        <end position="160"/>
    </location>
</feature>
<dbReference type="RefSeq" id="WP_157683778.1">
    <property type="nucleotide sequence ID" value="NZ_LT629772.1"/>
</dbReference>
<dbReference type="OrthoDB" id="5149366at2"/>
<protein>
    <submittedName>
        <fullName evidence="2">Uncharacterized protein</fullName>
    </submittedName>
</protein>
<evidence type="ECO:0000313" key="3">
    <source>
        <dbReference type="Proteomes" id="UP000199103"/>
    </source>
</evidence>
<evidence type="ECO:0000313" key="2">
    <source>
        <dbReference type="EMBL" id="SDT40701.1"/>
    </source>
</evidence>
<gene>
    <name evidence="2" type="ORF">SAMN04489812_5652</name>
</gene>
<dbReference type="STRING" id="630515.SAMN04489812_5652"/>
<evidence type="ECO:0000256" key="1">
    <source>
        <dbReference type="SAM" id="MobiDB-lite"/>
    </source>
</evidence>
<feature type="region of interest" description="Disordered" evidence="1">
    <location>
        <begin position="138"/>
        <end position="160"/>
    </location>
</feature>
<accession>A0A1H2A3Z3</accession>
<sequence length="160" mass="15973">MSRIMITRRGVVVGAGAVLLLALSGCSGGGGGYGSSGGGGGGGDDSGATISITAPKDHATVSEPFRLTVKSSEAMGPTSSGKDHLHLTFDGNAQDYTVETKPTVMINNLKSGQHKIKVTLQHADHSPVGPAAEITVTVMSGTSGGSPSPSSSRSTDTNGY</sequence>
<dbReference type="EMBL" id="LT629772">
    <property type="protein sequence ID" value="SDT40701.1"/>
    <property type="molecule type" value="Genomic_DNA"/>
</dbReference>
<organism evidence="2 3">
    <name type="scientific">Microlunatus soli</name>
    <dbReference type="NCBI Taxonomy" id="630515"/>
    <lineage>
        <taxon>Bacteria</taxon>
        <taxon>Bacillati</taxon>
        <taxon>Actinomycetota</taxon>
        <taxon>Actinomycetes</taxon>
        <taxon>Propionibacteriales</taxon>
        <taxon>Propionibacteriaceae</taxon>
        <taxon>Microlunatus</taxon>
    </lineage>
</organism>